<keyword evidence="3" id="KW-1185">Reference proteome</keyword>
<sequence length="1071" mass="117893">MAVCRLNLRDFNSVRAALRALNLCRESPGAESPRDGDEKFWTCVSLGGSVPHTTNEYGPLNYQYPFSLQELFLLPMLSLNKPLGALSGLPNEVLHIIAFLVVADNPLGPPRLGSLLLVNKALNQVLNTDALKARIFRLSWDFGAVVRRSFCPDNLGLAEQLVHVCKLLKAIQRGNVSSPDTPEHLFTAYMLMLDNDGKNFAQLEWAGIASYDNLGWPLDSMENACALWLAWMTINQATLSQEAIHQREQFIQLVLPFVLLTHRYPNAEAPPNHFHLPLPHSSARQMLTTSSRAAPSYPLYLSPARAVSQVHFGSRPDLSPPLASVAARLLFVSRRELNPINIPAQPPAGLTTADYQELNRQKAAELPRGARWDWDEGFARCVNFINGQTHIIGKGDEESRKWDAEWWRRRLCYDIMAPRPKFTPGLVYTPGSMRGVWQGRFYMCDGQAFANLLHYHPQFPGQGTSPAFTESSMTLAMIPIFFNIEEHHRICHCPLSTPCKCATSTALSDELNVGSRAIKSNRRTGFSTGSSSSSHTSQARSHQADCPTTQCKRLGEANGCGVIPIPPPLVVLRHVPTTAMPDGTNLEGTPFSASGSAGAAQNGNTTSAGSSSTSTTATAASDSASMSTSASTSSNTASTPSNRDIVGQHWPHHPDCAESEEEEEEEEEEQTLLIDNSMKNAWFPGRRTPSVRFAKRKVRHAPIMRDEIVFKVEEMVGVVPPASSGQAASTAGSVMPRVVVLPDLDFKGGVCESLISDIDIFSSKPKATTSAAASSHASSSNKSTPSAGLTAPYVQITQRQYVYETFDPKRRSSHNISKCHRCTEWSNERLKQRVVLGEDVRRTLRGNHSSSSSESVSDAVKQLEVYMRDFGRRKKSEQESYVDEDEDGDHEMEHLDVDTFGSPLGFSSDSMDEGEDDEEGENMPYDILGDDLPDGQPSVYDGDELVAEATRRVFDKERVGAKEGCNGGIRDIVITGETDPKHMNWHRQQYTLYGRVRPFDGLVGFLRVDHSPTAQGHLNHMFVCGYVVAENTFVGEWRMAAGDPLMPAWSGPFVMSRRRGEEVPSVGGLAT</sequence>
<protein>
    <recommendedName>
        <fullName evidence="4">F-box domain-containing protein</fullName>
    </recommendedName>
</protein>
<dbReference type="AlphaFoldDB" id="A0A9P6EFH0"/>
<feature type="compositionally biased region" description="Low complexity" evidence="1">
    <location>
        <begin position="770"/>
        <end position="787"/>
    </location>
</feature>
<evidence type="ECO:0000313" key="3">
    <source>
        <dbReference type="Proteomes" id="UP000807306"/>
    </source>
</evidence>
<name>A0A9P6EFH0_9AGAR</name>
<feature type="region of interest" description="Disordered" evidence="1">
    <location>
        <begin position="518"/>
        <end position="545"/>
    </location>
</feature>
<feature type="region of interest" description="Disordered" evidence="1">
    <location>
        <begin position="770"/>
        <end position="790"/>
    </location>
</feature>
<dbReference type="OrthoDB" id="5595695at2759"/>
<dbReference type="Proteomes" id="UP000807306">
    <property type="component" value="Unassembled WGS sequence"/>
</dbReference>
<feature type="region of interest" description="Disordered" evidence="1">
    <location>
        <begin position="581"/>
        <end position="670"/>
    </location>
</feature>
<reference evidence="2" key="1">
    <citation type="submission" date="2020-11" db="EMBL/GenBank/DDBJ databases">
        <authorList>
            <consortium name="DOE Joint Genome Institute"/>
            <person name="Ahrendt S."/>
            <person name="Riley R."/>
            <person name="Andreopoulos W."/>
            <person name="Labutti K."/>
            <person name="Pangilinan J."/>
            <person name="Ruiz-Duenas F.J."/>
            <person name="Barrasa J.M."/>
            <person name="Sanchez-Garcia M."/>
            <person name="Camarero S."/>
            <person name="Miyauchi S."/>
            <person name="Serrano A."/>
            <person name="Linde D."/>
            <person name="Babiker R."/>
            <person name="Drula E."/>
            <person name="Ayuso-Fernandez I."/>
            <person name="Pacheco R."/>
            <person name="Padilla G."/>
            <person name="Ferreira P."/>
            <person name="Barriuso J."/>
            <person name="Kellner H."/>
            <person name="Castanera R."/>
            <person name="Alfaro M."/>
            <person name="Ramirez L."/>
            <person name="Pisabarro A.G."/>
            <person name="Kuo A."/>
            <person name="Tritt A."/>
            <person name="Lipzen A."/>
            <person name="He G."/>
            <person name="Yan M."/>
            <person name="Ng V."/>
            <person name="Cullen D."/>
            <person name="Martin F."/>
            <person name="Rosso M.-N."/>
            <person name="Henrissat B."/>
            <person name="Hibbett D."/>
            <person name="Martinez A.T."/>
            <person name="Grigoriev I.V."/>
        </authorList>
    </citation>
    <scope>NUCLEOTIDE SEQUENCE</scope>
    <source>
        <strain evidence="2">CBS 506.95</strain>
    </source>
</reference>
<organism evidence="2 3">
    <name type="scientific">Crepidotus variabilis</name>
    <dbReference type="NCBI Taxonomy" id="179855"/>
    <lineage>
        <taxon>Eukaryota</taxon>
        <taxon>Fungi</taxon>
        <taxon>Dikarya</taxon>
        <taxon>Basidiomycota</taxon>
        <taxon>Agaricomycotina</taxon>
        <taxon>Agaricomycetes</taxon>
        <taxon>Agaricomycetidae</taxon>
        <taxon>Agaricales</taxon>
        <taxon>Agaricineae</taxon>
        <taxon>Crepidotaceae</taxon>
        <taxon>Crepidotus</taxon>
    </lineage>
</organism>
<feature type="compositionally biased region" description="Low complexity" evidence="1">
    <location>
        <begin position="592"/>
        <end position="641"/>
    </location>
</feature>
<evidence type="ECO:0000256" key="1">
    <source>
        <dbReference type="SAM" id="MobiDB-lite"/>
    </source>
</evidence>
<dbReference type="EMBL" id="MU157855">
    <property type="protein sequence ID" value="KAF9528090.1"/>
    <property type="molecule type" value="Genomic_DNA"/>
</dbReference>
<proteinExistence type="predicted"/>
<feature type="compositionally biased region" description="Acidic residues" evidence="1">
    <location>
        <begin position="657"/>
        <end position="670"/>
    </location>
</feature>
<feature type="region of interest" description="Disordered" evidence="1">
    <location>
        <begin position="899"/>
        <end position="921"/>
    </location>
</feature>
<feature type="compositionally biased region" description="Acidic residues" evidence="1">
    <location>
        <begin position="910"/>
        <end position="921"/>
    </location>
</feature>
<evidence type="ECO:0000313" key="2">
    <source>
        <dbReference type="EMBL" id="KAF9528090.1"/>
    </source>
</evidence>
<comment type="caution">
    <text evidence="2">The sequence shown here is derived from an EMBL/GenBank/DDBJ whole genome shotgun (WGS) entry which is preliminary data.</text>
</comment>
<gene>
    <name evidence="2" type="ORF">CPB83DRAFT_894583</name>
</gene>
<evidence type="ECO:0008006" key="4">
    <source>
        <dbReference type="Google" id="ProtNLM"/>
    </source>
</evidence>
<accession>A0A9P6EFH0</accession>
<feature type="compositionally biased region" description="Low complexity" evidence="1">
    <location>
        <begin position="523"/>
        <end position="541"/>
    </location>
</feature>